<dbReference type="AlphaFoldDB" id="A0A433RQJ0"/>
<keyword evidence="3" id="KW-1185">Reference proteome</keyword>
<dbReference type="InterPro" id="IPR016181">
    <property type="entry name" value="Acyl_CoA_acyltransferase"/>
</dbReference>
<dbReference type="InterPro" id="IPR053144">
    <property type="entry name" value="Acetyltransferase_Butenolide"/>
</dbReference>
<evidence type="ECO:0000313" key="2">
    <source>
        <dbReference type="EMBL" id="RUS53045.1"/>
    </source>
</evidence>
<comment type="caution">
    <text evidence="2">The sequence shown here is derived from an EMBL/GenBank/DDBJ whole genome shotgun (WGS) entry which is preliminary data.</text>
</comment>
<dbReference type="OrthoDB" id="9775804at2"/>
<dbReference type="Proteomes" id="UP000288623">
    <property type="component" value="Unassembled WGS sequence"/>
</dbReference>
<proteinExistence type="predicted"/>
<name>A0A433RQJ0_9BACL</name>
<dbReference type="GO" id="GO:0016747">
    <property type="term" value="F:acyltransferase activity, transferring groups other than amino-acyl groups"/>
    <property type="evidence" value="ECO:0007669"/>
    <property type="project" value="InterPro"/>
</dbReference>
<feature type="domain" description="N-acetyltransferase" evidence="1">
    <location>
        <begin position="1"/>
        <end position="137"/>
    </location>
</feature>
<evidence type="ECO:0000259" key="1">
    <source>
        <dbReference type="PROSITE" id="PS51186"/>
    </source>
</evidence>
<dbReference type="EMBL" id="JTFC01000041">
    <property type="protein sequence ID" value="RUS53045.1"/>
    <property type="molecule type" value="Genomic_DNA"/>
</dbReference>
<dbReference type="PANTHER" id="PTHR43233">
    <property type="entry name" value="FAMILY N-ACETYLTRANSFERASE, PUTATIVE (AFU_ORTHOLOGUE AFUA_6G03350)-RELATED"/>
    <property type="match status" value="1"/>
</dbReference>
<organism evidence="2 3">
    <name type="scientific">Candidatus Kurthia intestinigallinarum</name>
    <dbReference type="NCBI Taxonomy" id="1562256"/>
    <lineage>
        <taxon>Bacteria</taxon>
        <taxon>Bacillati</taxon>
        <taxon>Bacillota</taxon>
        <taxon>Bacilli</taxon>
        <taxon>Bacillales</taxon>
        <taxon>Caryophanaceae</taxon>
        <taxon>Kurthia</taxon>
    </lineage>
</organism>
<dbReference type="RefSeq" id="WP_126991589.1">
    <property type="nucleotide sequence ID" value="NZ_JTFC01000041.1"/>
</dbReference>
<accession>A0A433RQJ0</accession>
<dbReference type="Gene3D" id="3.40.630.30">
    <property type="match status" value="1"/>
</dbReference>
<dbReference type="SUPFAM" id="SSF55729">
    <property type="entry name" value="Acyl-CoA N-acyltransferases (Nat)"/>
    <property type="match status" value="1"/>
</dbReference>
<dbReference type="PROSITE" id="PS51186">
    <property type="entry name" value="GNAT"/>
    <property type="match status" value="1"/>
</dbReference>
<protein>
    <submittedName>
        <fullName evidence="2">GNAT family acetyltraansferase</fullName>
    </submittedName>
</protein>
<reference evidence="2 3" key="1">
    <citation type="submission" date="2014-11" db="EMBL/GenBank/DDBJ databases">
        <title>Genome sequence and analysis of novel Kurthia sp.</title>
        <authorList>
            <person name="Lawson J.N."/>
            <person name="Gonzalez J.E."/>
            <person name="Rinauldi L."/>
            <person name="Xuan Z."/>
            <person name="Firman A."/>
            <person name="Shaddox L."/>
            <person name="Trudeau A."/>
            <person name="Shah S."/>
            <person name="Reiman D."/>
        </authorList>
    </citation>
    <scope>NUCLEOTIDE SEQUENCE [LARGE SCALE GENOMIC DNA]</scope>
    <source>
        <strain evidence="2 3">3B1D</strain>
    </source>
</reference>
<sequence>MNFIVKEDKNIPVNQLEALYSDVGWTAYTCDLDLLQQACRQSLAIFSAWQEDKLIGLVRVIGDGLTILYIQDILVLTSHQNEGIATHLLQLTLEKYNHVRQHVLLTEEAPDVRHFYEKNGFTSCDKGELVAFAKMNA</sequence>
<evidence type="ECO:0000313" key="3">
    <source>
        <dbReference type="Proteomes" id="UP000288623"/>
    </source>
</evidence>
<dbReference type="CDD" id="cd04301">
    <property type="entry name" value="NAT_SF"/>
    <property type="match status" value="1"/>
</dbReference>
<dbReference type="InterPro" id="IPR000182">
    <property type="entry name" value="GNAT_dom"/>
</dbReference>
<dbReference type="PANTHER" id="PTHR43233:SF1">
    <property type="entry name" value="FAMILY N-ACETYLTRANSFERASE, PUTATIVE (AFU_ORTHOLOGUE AFUA_6G03350)-RELATED"/>
    <property type="match status" value="1"/>
</dbReference>
<dbReference type="Pfam" id="PF13508">
    <property type="entry name" value="Acetyltransf_7"/>
    <property type="match status" value="1"/>
</dbReference>
<gene>
    <name evidence="2" type="ORF">QI30_15930</name>
</gene>